<protein>
    <submittedName>
        <fullName evidence="2">Uncharacterized protein</fullName>
    </submittedName>
</protein>
<comment type="caution">
    <text evidence="2">The sequence shown here is derived from an EMBL/GenBank/DDBJ whole genome shotgun (WGS) entry which is preliminary data.</text>
</comment>
<feature type="non-terminal residue" evidence="2">
    <location>
        <position position="81"/>
    </location>
</feature>
<evidence type="ECO:0000313" key="2">
    <source>
        <dbReference type="EMBL" id="GAF70129.1"/>
    </source>
</evidence>
<accession>X0RMS4</accession>
<keyword evidence="1" id="KW-0472">Membrane</keyword>
<gene>
    <name evidence="2" type="ORF">S01H1_05009</name>
</gene>
<dbReference type="AlphaFoldDB" id="X0RMS4"/>
<reference evidence="2" key="1">
    <citation type="journal article" date="2014" name="Front. Microbiol.">
        <title>High frequency of phylogenetically diverse reductive dehalogenase-homologous genes in deep subseafloor sedimentary metagenomes.</title>
        <authorList>
            <person name="Kawai M."/>
            <person name="Futagami T."/>
            <person name="Toyoda A."/>
            <person name="Takaki Y."/>
            <person name="Nishi S."/>
            <person name="Hori S."/>
            <person name="Arai W."/>
            <person name="Tsubouchi T."/>
            <person name="Morono Y."/>
            <person name="Uchiyama I."/>
            <person name="Ito T."/>
            <person name="Fujiyama A."/>
            <person name="Inagaki F."/>
            <person name="Takami H."/>
        </authorList>
    </citation>
    <scope>NUCLEOTIDE SEQUENCE</scope>
    <source>
        <strain evidence="2">Expedition CK06-06</strain>
    </source>
</reference>
<sequence>MSDSDLIYIIGGLIIGFCIYQSGILEILINNLSETDWYMIGICFIIYFAVTIIQIELKIQRNRIERNNKDKLWNFYFKKQD</sequence>
<name>X0RMS4_9ZZZZ</name>
<proteinExistence type="predicted"/>
<keyword evidence="1" id="KW-1133">Transmembrane helix</keyword>
<feature type="transmembrane region" description="Helical" evidence="1">
    <location>
        <begin position="37"/>
        <end position="57"/>
    </location>
</feature>
<keyword evidence="1" id="KW-0812">Transmembrane</keyword>
<organism evidence="2">
    <name type="scientific">marine sediment metagenome</name>
    <dbReference type="NCBI Taxonomy" id="412755"/>
    <lineage>
        <taxon>unclassified sequences</taxon>
        <taxon>metagenomes</taxon>
        <taxon>ecological metagenomes</taxon>
    </lineage>
</organism>
<feature type="transmembrane region" description="Helical" evidence="1">
    <location>
        <begin position="7"/>
        <end position="25"/>
    </location>
</feature>
<evidence type="ECO:0000256" key="1">
    <source>
        <dbReference type="SAM" id="Phobius"/>
    </source>
</evidence>
<dbReference type="EMBL" id="BARS01002615">
    <property type="protein sequence ID" value="GAF70129.1"/>
    <property type="molecule type" value="Genomic_DNA"/>
</dbReference>